<dbReference type="EMBL" id="JAPDGR010001783">
    <property type="protein sequence ID" value="KAJ2979650.1"/>
    <property type="molecule type" value="Genomic_DNA"/>
</dbReference>
<name>A0ACC1NK42_9PEZI</name>
<sequence length="1018" mass="113234">MTSPPVDTFRRVATQLGSTAKNWDREELIRCRSTGTDIVTEADLKGQAHPIFANWVETKPELLSELEQPILLASRILEAVGLPWLSDFLVDDVFDECYPGRQQCGRSEPIFAYQGRITPLSIVRHHQSSRATKELQDQWSHHAQGVLRTEFAKLIQWQIDEEMFQQRGWNGYTCRHPRGDLPLSELDRYETIKRFDSVSLHERSRNLTILVMAEYPARLAELRRQGKARGEEYLLTAFMTTVTILHELGHAIYWKDRRSLTRDLREPFYGADLEMELGDSFIAAIFGGWIPVPVREISRLQRGFTFADGIAWRQALSWDHHRMRPKYRAHYSIPVDYVARLFTEASWSTLSHRVTELIRPQLLTGNSNALRSVGLYMTLTRANQHATAAIADFHSEGHGSAWNRRPGAWFRISQFDGWIYPELELPIAGDDAICIPGARGPEEMVTARDPTPPDPSSAATVNPKGQRQIAQSNSLTPPLYGWQITDAEPSCDEIWDSKRWGEKDDLEMNLGGYHFTLYSDRNWDLDTTKGKTQGHCYPFPDAEKKCVRVPGQVLSFRKFRGSQRSQSKRPRAGSQVCKVCQGFHNPEDCWDAMAEKTTFIIDVWAFNNEGNGSLWPTGGEIDIIEGANTAQRNLFSTHTTPGCQAPEEGFTGAQGPVNCSLSPGNDSCNYAAPTSDSTTYGDAFNAEGGGVYALEWSPQDIKIWHFPRTAIPDDIYLAPEATLDPTTWGPPQALFGGSKCETDAHFFNMSLAINTNFCGEYAGKIWGVTDQCDELAPTCEEYVARNPSSFNNAFWQINYIDVYQKTVPINGTLSHPFSKNATVSKPAFSSTASTSVNTIPSRTRTITVKTTTTQVVSTPEPTQKGSGRADPATINGWALLGCFGSLGGYTSFSHMVSSGTMDKKTCIAGCVGRKYAGVAGKTCYCADMLINTTAVANHMCNFQCPGRRHESCGGVISASERASLLGFADMGMARKKWTGLRNATLPDSSTSGSTTMSRPARLLRGGVPSEKIQDREQQ</sequence>
<accession>A0ACC1NK42</accession>
<protein>
    <submittedName>
        <fullName evidence="1">Uncharacterized protein</fullName>
    </submittedName>
</protein>
<gene>
    <name evidence="1" type="ORF">NUW58_g7148</name>
</gene>
<proteinExistence type="predicted"/>
<organism evidence="1 2">
    <name type="scientific">Xylaria curta</name>
    <dbReference type="NCBI Taxonomy" id="42375"/>
    <lineage>
        <taxon>Eukaryota</taxon>
        <taxon>Fungi</taxon>
        <taxon>Dikarya</taxon>
        <taxon>Ascomycota</taxon>
        <taxon>Pezizomycotina</taxon>
        <taxon>Sordariomycetes</taxon>
        <taxon>Xylariomycetidae</taxon>
        <taxon>Xylariales</taxon>
        <taxon>Xylariaceae</taxon>
        <taxon>Xylaria</taxon>
    </lineage>
</organism>
<evidence type="ECO:0000313" key="2">
    <source>
        <dbReference type="Proteomes" id="UP001143856"/>
    </source>
</evidence>
<keyword evidence="2" id="KW-1185">Reference proteome</keyword>
<reference evidence="1" key="1">
    <citation type="submission" date="2022-10" db="EMBL/GenBank/DDBJ databases">
        <title>Genome Sequence of Xylaria curta.</title>
        <authorList>
            <person name="Buettner E."/>
        </authorList>
    </citation>
    <scope>NUCLEOTIDE SEQUENCE</scope>
    <source>
        <strain evidence="1">Babe10</strain>
    </source>
</reference>
<dbReference type="Proteomes" id="UP001143856">
    <property type="component" value="Unassembled WGS sequence"/>
</dbReference>
<evidence type="ECO:0000313" key="1">
    <source>
        <dbReference type="EMBL" id="KAJ2979650.1"/>
    </source>
</evidence>
<comment type="caution">
    <text evidence="1">The sequence shown here is derived from an EMBL/GenBank/DDBJ whole genome shotgun (WGS) entry which is preliminary data.</text>
</comment>